<evidence type="ECO:0000313" key="4">
    <source>
        <dbReference type="Proteomes" id="UP001152888"/>
    </source>
</evidence>
<feature type="domain" description="HTH psq-type" evidence="2">
    <location>
        <begin position="102"/>
        <end position="135"/>
    </location>
</feature>
<comment type="caution">
    <text evidence="3">The sequence shown here is derived from an EMBL/GenBank/DDBJ whole genome shotgun (WGS) entry which is preliminary data.</text>
</comment>
<dbReference type="GO" id="GO:0003677">
    <property type="term" value="F:DNA binding"/>
    <property type="evidence" value="ECO:0007669"/>
    <property type="project" value="InterPro"/>
</dbReference>
<protein>
    <recommendedName>
        <fullName evidence="2">HTH psq-type domain-containing protein</fullName>
    </recommendedName>
</protein>
<name>A0A9P0LCN9_ACAOB</name>
<dbReference type="SUPFAM" id="SSF46689">
    <property type="entry name" value="Homeodomain-like"/>
    <property type="match status" value="1"/>
</dbReference>
<gene>
    <name evidence="3" type="ORF">ACAOBT_LOCUS22769</name>
</gene>
<dbReference type="GO" id="GO:0005634">
    <property type="term" value="C:nucleus"/>
    <property type="evidence" value="ECO:0007669"/>
    <property type="project" value="UniProtKB-SubCell"/>
</dbReference>
<dbReference type="AlphaFoldDB" id="A0A9P0LCN9"/>
<comment type="subcellular location">
    <subcellularLocation>
        <location evidence="1">Nucleus</location>
    </subcellularLocation>
</comment>
<keyword evidence="4" id="KW-1185">Reference proteome</keyword>
<dbReference type="Pfam" id="PF05225">
    <property type="entry name" value="HTH_psq"/>
    <property type="match status" value="1"/>
</dbReference>
<dbReference type="OrthoDB" id="6777974at2759"/>
<dbReference type="Gene3D" id="1.10.10.60">
    <property type="entry name" value="Homeodomain-like"/>
    <property type="match status" value="1"/>
</dbReference>
<evidence type="ECO:0000256" key="1">
    <source>
        <dbReference type="ARBA" id="ARBA00004123"/>
    </source>
</evidence>
<dbReference type="EMBL" id="CAKOFQ010007237">
    <property type="protein sequence ID" value="CAH1995684.1"/>
    <property type="molecule type" value="Genomic_DNA"/>
</dbReference>
<evidence type="ECO:0000259" key="2">
    <source>
        <dbReference type="Pfam" id="PF05225"/>
    </source>
</evidence>
<accession>A0A9P0LCN9</accession>
<evidence type="ECO:0000313" key="3">
    <source>
        <dbReference type="EMBL" id="CAH1995684.1"/>
    </source>
</evidence>
<dbReference type="Proteomes" id="UP001152888">
    <property type="component" value="Unassembled WGS sequence"/>
</dbReference>
<sequence length="195" mass="22310">MILENAKQNYNLSRLEETDNRNKTVRDIINLTTGSLALGNTKRQQMSVNCISQSFETKPVSTVGKTTKTKFLGIMLDTSLLYTDQLVSNYKRKTNRGAWNEKNMERALQAVAEKHMGWLKASRHFQVPQATLRRRAMNLNKIAVGTRKHLGRHETTLNRELEEALVEHMLALEARFFGLTTVDVRILAYEFAVSI</sequence>
<organism evidence="3 4">
    <name type="scientific">Acanthoscelides obtectus</name>
    <name type="common">Bean weevil</name>
    <name type="synonym">Bruchus obtectus</name>
    <dbReference type="NCBI Taxonomy" id="200917"/>
    <lineage>
        <taxon>Eukaryota</taxon>
        <taxon>Metazoa</taxon>
        <taxon>Ecdysozoa</taxon>
        <taxon>Arthropoda</taxon>
        <taxon>Hexapoda</taxon>
        <taxon>Insecta</taxon>
        <taxon>Pterygota</taxon>
        <taxon>Neoptera</taxon>
        <taxon>Endopterygota</taxon>
        <taxon>Coleoptera</taxon>
        <taxon>Polyphaga</taxon>
        <taxon>Cucujiformia</taxon>
        <taxon>Chrysomeloidea</taxon>
        <taxon>Chrysomelidae</taxon>
        <taxon>Bruchinae</taxon>
        <taxon>Bruchini</taxon>
        <taxon>Acanthoscelides</taxon>
    </lineage>
</organism>
<reference evidence="3" key="1">
    <citation type="submission" date="2022-03" db="EMBL/GenBank/DDBJ databases">
        <authorList>
            <person name="Sayadi A."/>
        </authorList>
    </citation>
    <scope>NUCLEOTIDE SEQUENCE</scope>
</reference>
<proteinExistence type="predicted"/>
<dbReference type="InterPro" id="IPR007889">
    <property type="entry name" value="HTH_Psq"/>
</dbReference>
<dbReference type="InterPro" id="IPR009057">
    <property type="entry name" value="Homeodomain-like_sf"/>
</dbReference>